<feature type="compositionally biased region" description="Basic and acidic residues" evidence="1">
    <location>
        <begin position="242"/>
        <end position="260"/>
    </location>
</feature>
<evidence type="ECO:0000256" key="1">
    <source>
        <dbReference type="SAM" id="MobiDB-lite"/>
    </source>
</evidence>
<evidence type="ECO:0000313" key="2">
    <source>
        <dbReference type="EMBL" id="TQV72570.1"/>
    </source>
</evidence>
<proteinExistence type="predicted"/>
<feature type="compositionally biased region" description="Basic and acidic residues" evidence="1">
    <location>
        <begin position="153"/>
        <end position="163"/>
    </location>
</feature>
<reference evidence="2 3" key="1">
    <citation type="submission" date="2019-06" db="EMBL/GenBank/DDBJ databases">
        <title>Whole genome sequence for Cellvibrionaceae sp. R142.</title>
        <authorList>
            <person name="Wang G."/>
        </authorList>
    </citation>
    <scope>NUCLEOTIDE SEQUENCE [LARGE SCALE GENOMIC DNA]</scope>
    <source>
        <strain evidence="2 3">R142</strain>
    </source>
</reference>
<protein>
    <submittedName>
        <fullName evidence="2">Uncharacterized protein</fullName>
    </submittedName>
</protein>
<keyword evidence="3" id="KW-1185">Reference proteome</keyword>
<dbReference type="RefSeq" id="WP_179957698.1">
    <property type="nucleotide sequence ID" value="NZ_ML660098.1"/>
</dbReference>
<dbReference type="Proteomes" id="UP000319732">
    <property type="component" value="Unassembled WGS sequence"/>
</dbReference>
<dbReference type="AlphaFoldDB" id="A0A545T5P6"/>
<feature type="region of interest" description="Disordered" evidence="1">
    <location>
        <begin position="135"/>
        <end position="163"/>
    </location>
</feature>
<sequence length="260" mass="29112">MDETRYFYRGGAVNPLNLAYGAYPVYTHSAVDRSGSVVGGGLEEEEQARLDAILQVLSRPENAPYLEILNVLQQRILANMGPSVVDQFHKGAHIVFEDGGAVYHDIFRIAAHRGIAKLRKRSWWEYFTGAQIEPVPTNLSSSDSPRGPGVGSRRPEKRQTSHYERDVLPQLGIDLPGGLIGHILVGMVPNRRSQYGDSAGNTFIQTEQYGFKSFYDHRIGHGFGLFWNLAKGWQSGLAGHTKHSEKTGTEIREQDNRHRR</sequence>
<evidence type="ECO:0000313" key="3">
    <source>
        <dbReference type="Proteomes" id="UP000319732"/>
    </source>
</evidence>
<dbReference type="EMBL" id="VHSG01000019">
    <property type="protein sequence ID" value="TQV72570.1"/>
    <property type="molecule type" value="Genomic_DNA"/>
</dbReference>
<accession>A0A545T5P6</accession>
<gene>
    <name evidence="2" type="ORF">FKG94_17870</name>
</gene>
<feature type="region of interest" description="Disordered" evidence="1">
    <location>
        <begin position="238"/>
        <end position="260"/>
    </location>
</feature>
<comment type="caution">
    <text evidence="2">The sequence shown here is derived from an EMBL/GenBank/DDBJ whole genome shotgun (WGS) entry which is preliminary data.</text>
</comment>
<organism evidence="2 3">
    <name type="scientific">Exilibacterium tricleocarpae</name>
    <dbReference type="NCBI Taxonomy" id="2591008"/>
    <lineage>
        <taxon>Bacteria</taxon>
        <taxon>Pseudomonadati</taxon>
        <taxon>Pseudomonadota</taxon>
        <taxon>Gammaproteobacteria</taxon>
        <taxon>Cellvibrionales</taxon>
        <taxon>Cellvibrionaceae</taxon>
        <taxon>Exilibacterium</taxon>
    </lineage>
</organism>
<name>A0A545T5P6_9GAMM</name>